<protein>
    <submittedName>
        <fullName evidence="1">Uncharacterized protein</fullName>
    </submittedName>
</protein>
<reference evidence="1 2" key="1">
    <citation type="submission" date="2017-03" db="EMBL/GenBank/DDBJ databases">
        <title>Genome analysis of strain PAMC 26510.</title>
        <authorList>
            <person name="Oh H.-M."/>
            <person name="Yang J.-A."/>
        </authorList>
    </citation>
    <scope>NUCLEOTIDE SEQUENCE [LARGE SCALE GENOMIC DNA]</scope>
    <source>
        <strain evidence="1 2">PAMC 26510</strain>
    </source>
</reference>
<dbReference type="EMBL" id="NBTY01000051">
    <property type="protein sequence ID" value="OTP77807.1"/>
    <property type="molecule type" value="Genomic_DNA"/>
</dbReference>
<proteinExistence type="predicted"/>
<accession>A0A242N2A7</accession>
<dbReference type="AlphaFoldDB" id="A0A242N2A7"/>
<sequence>MRHLTPWTASAIAYPESYDVFSPRVVAKYSQKTVRKASTYRFANNSAILMPRLKELLLV</sequence>
<comment type="caution">
    <text evidence="1">The sequence shown here is derived from an EMBL/GenBank/DDBJ whole genome shotgun (WGS) entry which is preliminary data.</text>
</comment>
<evidence type="ECO:0000313" key="2">
    <source>
        <dbReference type="Proteomes" id="UP000194546"/>
    </source>
</evidence>
<gene>
    <name evidence="1" type="ORF">PAMC26510_07950</name>
</gene>
<organism evidence="1 2">
    <name type="scientific">Caballeronia sordidicola</name>
    <name type="common">Burkholderia sordidicola</name>
    <dbReference type="NCBI Taxonomy" id="196367"/>
    <lineage>
        <taxon>Bacteria</taxon>
        <taxon>Pseudomonadati</taxon>
        <taxon>Pseudomonadota</taxon>
        <taxon>Betaproteobacteria</taxon>
        <taxon>Burkholderiales</taxon>
        <taxon>Burkholderiaceae</taxon>
        <taxon>Caballeronia</taxon>
    </lineage>
</organism>
<evidence type="ECO:0000313" key="1">
    <source>
        <dbReference type="EMBL" id="OTP77807.1"/>
    </source>
</evidence>
<dbReference type="Proteomes" id="UP000194546">
    <property type="component" value="Unassembled WGS sequence"/>
</dbReference>
<name>A0A242N2A7_CABSO</name>